<evidence type="ECO:0000256" key="3">
    <source>
        <dbReference type="ARBA" id="ARBA00001941"/>
    </source>
</evidence>
<evidence type="ECO:0000256" key="17">
    <source>
        <dbReference type="ARBA" id="ARBA00023239"/>
    </source>
</evidence>
<keyword evidence="14" id="KW-0862">Zinc</keyword>
<dbReference type="HOGENOM" id="CLU_001201_0_1_10"/>
<evidence type="ECO:0000256" key="8">
    <source>
        <dbReference type="ARBA" id="ARBA00013031"/>
    </source>
</evidence>
<dbReference type="InterPro" id="IPR056179">
    <property type="entry name" value="DHQS_C"/>
</dbReference>
<proteinExistence type="inferred from homology"/>
<evidence type="ECO:0000256" key="9">
    <source>
        <dbReference type="ARBA" id="ARBA00017684"/>
    </source>
</evidence>
<evidence type="ECO:0000259" key="21">
    <source>
        <dbReference type="Pfam" id="PF24621"/>
    </source>
</evidence>
<feature type="domain" description="3-dehydroquinate synthase C-terminal" evidence="21">
    <location>
        <begin position="180"/>
        <end position="322"/>
    </location>
</feature>
<dbReference type="PANTHER" id="PTHR43622">
    <property type="entry name" value="3-DEHYDROQUINATE SYNTHASE"/>
    <property type="match status" value="1"/>
</dbReference>
<comment type="pathway">
    <text evidence="6">Metabolic intermediate biosynthesis; chorismate biosynthesis; chorismate from D-erythrose 4-phosphate and phosphoenolpyruvate: step 2/7.</text>
</comment>
<dbReference type="CDD" id="cd08195">
    <property type="entry name" value="DHQS"/>
    <property type="match status" value="1"/>
</dbReference>
<evidence type="ECO:0000256" key="4">
    <source>
        <dbReference type="ARBA" id="ARBA00003485"/>
    </source>
</evidence>
<dbReference type="GO" id="GO:0009073">
    <property type="term" value="P:aromatic amino acid family biosynthetic process"/>
    <property type="evidence" value="ECO:0007669"/>
    <property type="project" value="UniProtKB-KW"/>
</dbReference>
<dbReference type="PANTHER" id="PTHR43622:SF7">
    <property type="entry name" value="3-DEHYDROQUINATE SYNTHASE, CHLOROPLASTIC"/>
    <property type="match status" value="1"/>
</dbReference>
<evidence type="ECO:0000256" key="19">
    <source>
        <dbReference type="NCBIfam" id="TIGR01357"/>
    </source>
</evidence>
<dbReference type="InterPro" id="IPR030963">
    <property type="entry name" value="DHQ_synth_fam"/>
</dbReference>
<dbReference type="GO" id="GO:0046872">
    <property type="term" value="F:metal ion binding"/>
    <property type="evidence" value="ECO:0007669"/>
    <property type="project" value="UniProtKB-KW"/>
</dbReference>
<protein>
    <recommendedName>
        <fullName evidence="9 19">3-dehydroquinate synthase</fullName>
        <ecNumber evidence="8 19">4.2.3.4</ecNumber>
    </recommendedName>
</protein>
<keyword evidence="18" id="KW-0170">Cobalt</keyword>
<dbReference type="NCBIfam" id="TIGR01357">
    <property type="entry name" value="aroB"/>
    <property type="match status" value="1"/>
</dbReference>
<keyword evidence="10" id="KW-0963">Cytoplasm</keyword>
<reference evidence="22 23" key="1">
    <citation type="journal article" date="2012" name="Stand. Genomic Sci.">
        <title>Complete genome sequencing and analysis of Saprospira grandis str. Lewin, a predatory marine bacterium.</title>
        <authorList>
            <person name="Saw J.H."/>
            <person name="Yuryev A."/>
            <person name="Kanbe M."/>
            <person name="Hou S."/>
            <person name="Young A.G."/>
            <person name="Aizawa S."/>
            <person name="Alam M."/>
        </authorList>
    </citation>
    <scope>NUCLEOTIDE SEQUENCE [LARGE SCALE GENOMIC DNA]</scope>
    <source>
        <strain evidence="22 23">Lewin</strain>
    </source>
</reference>
<evidence type="ECO:0000313" key="22">
    <source>
        <dbReference type="EMBL" id="AFC25767.1"/>
    </source>
</evidence>
<evidence type="ECO:0000256" key="6">
    <source>
        <dbReference type="ARBA" id="ARBA00004661"/>
    </source>
</evidence>
<evidence type="ECO:0000256" key="13">
    <source>
        <dbReference type="ARBA" id="ARBA00022741"/>
    </source>
</evidence>
<evidence type="ECO:0000256" key="16">
    <source>
        <dbReference type="ARBA" id="ARBA00023141"/>
    </source>
</evidence>
<dbReference type="OrthoDB" id="9806583at2"/>
<evidence type="ECO:0000256" key="11">
    <source>
        <dbReference type="ARBA" id="ARBA00022605"/>
    </source>
</evidence>
<evidence type="ECO:0000256" key="2">
    <source>
        <dbReference type="ARBA" id="ARBA00001911"/>
    </source>
</evidence>
<dbReference type="Pfam" id="PF01761">
    <property type="entry name" value="DHQ_synthase"/>
    <property type="match status" value="1"/>
</dbReference>
<dbReference type="AlphaFoldDB" id="H6KZJ1"/>
<comment type="catalytic activity">
    <reaction evidence="1">
        <text>7-phospho-2-dehydro-3-deoxy-D-arabino-heptonate = 3-dehydroquinate + phosphate</text>
        <dbReference type="Rhea" id="RHEA:21968"/>
        <dbReference type="ChEBI" id="CHEBI:32364"/>
        <dbReference type="ChEBI" id="CHEBI:43474"/>
        <dbReference type="ChEBI" id="CHEBI:58394"/>
        <dbReference type="EC" id="4.2.3.4"/>
    </reaction>
</comment>
<dbReference type="KEGG" id="sgn:SGRA_3039"/>
<comment type="function">
    <text evidence="4">Catalyzes the conversion of 3-deoxy-D-arabino-heptulosonate 7-phosphate (DAHP) to dehydroquinate (DHQ).</text>
</comment>
<feature type="domain" description="3-dehydroquinate synthase N-terminal" evidence="20">
    <location>
        <begin position="66"/>
        <end position="178"/>
    </location>
</feature>
<gene>
    <name evidence="22" type="primary">aroB</name>
    <name evidence="22" type="ordered locus">SGRA_3039</name>
</gene>
<evidence type="ECO:0000256" key="18">
    <source>
        <dbReference type="ARBA" id="ARBA00023285"/>
    </source>
</evidence>
<dbReference type="STRING" id="984262.SGRA_3039"/>
<evidence type="ECO:0000256" key="5">
    <source>
        <dbReference type="ARBA" id="ARBA00004496"/>
    </source>
</evidence>
<evidence type="ECO:0000256" key="7">
    <source>
        <dbReference type="ARBA" id="ARBA00005412"/>
    </source>
</evidence>
<evidence type="ECO:0000256" key="10">
    <source>
        <dbReference type="ARBA" id="ARBA00022490"/>
    </source>
</evidence>
<evidence type="ECO:0000256" key="14">
    <source>
        <dbReference type="ARBA" id="ARBA00022833"/>
    </source>
</evidence>
<dbReference type="PIRSF" id="PIRSF001455">
    <property type="entry name" value="DHQ_synth"/>
    <property type="match status" value="1"/>
</dbReference>
<dbReference type="Gene3D" id="3.40.50.1970">
    <property type="match status" value="1"/>
</dbReference>
<comment type="subcellular location">
    <subcellularLocation>
        <location evidence="5">Cytoplasm</location>
    </subcellularLocation>
</comment>
<dbReference type="InterPro" id="IPR050071">
    <property type="entry name" value="Dehydroquinate_synthase"/>
</dbReference>
<accession>H6KZJ1</accession>
<dbReference type="EMBL" id="CP002831">
    <property type="protein sequence ID" value="AFC25767.1"/>
    <property type="molecule type" value="Genomic_DNA"/>
</dbReference>
<keyword evidence="17 22" id="KW-0456">Lyase</keyword>
<dbReference type="GO" id="GO:0005737">
    <property type="term" value="C:cytoplasm"/>
    <property type="evidence" value="ECO:0007669"/>
    <property type="project" value="UniProtKB-SubCell"/>
</dbReference>
<evidence type="ECO:0000259" key="20">
    <source>
        <dbReference type="Pfam" id="PF01761"/>
    </source>
</evidence>
<dbReference type="Proteomes" id="UP000007519">
    <property type="component" value="Chromosome"/>
</dbReference>
<dbReference type="RefSeq" id="WP_015693367.1">
    <property type="nucleotide sequence ID" value="NC_016940.1"/>
</dbReference>
<dbReference type="Pfam" id="PF24621">
    <property type="entry name" value="DHQS_C"/>
    <property type="match status" value="1"/>
</dbReference>
<organism evidence="22 23">
    <name type="scientific">Saprospira grandis (strain Lewin)</name>
    <dbReference type="NCBI Taxonomy" id="984262"/>
    <lineage>
        <taxon>Bacteria</taxon>
        <taxon>Pseudomonadati</taxon>
        <taxon>Bacteroidota</taxon>
        <taxon>Saprospiria</taxon>
        <taxon>Saprospirales</taxon>
        <taxon>Saprospiraceae</taxon>
        <taxon>Saprospira</taxon>
    </lineage>
</organism>
<evidence type="ECO:0000313" key="23">
    <source>
        <dbReference type="Proteomes" id="UP000007519"/>
    </source>
</evidence>
<keyword evidence="13" id="KW-0547">Nucleotide-binding</keyword>
<keyword evidence="15" id="KW-0520">NAD</keyword>
<evidence type="ECO:0000256" key="12">
    <source>
        <dbReference type="ARBA" id="ARBA00022723"/>
    </source>
</evidence>
<evidence type="ECO:0000256" key="1">
    <source>
        <dbReference type="ARBA" id="ARBA00001393"/>
    </source>
</evidence>
<dbReference type="GO" id="GO:0000166">
    <property type="term" value="F:nucleotide binding"/>
    <property type="evidence" value="ECO:0007669"/>
    <property type="project" value="UniProtKB-KW"/>
</dbReference>
<comment type="cofactor">
    <cofactor evidence="2">
        <name>NAD(+)</name>
        <dbReference type="ChEBI" id="CHEBI:57540"/>
    </cofactor>
</comment>
<dbReference type="EC" id="4.2.3.4" evidence="8 19"/>
<dbReference type="GO" id="GO:0008652">
    <property type="term" value="P:amino acid biosynthetic process"/>
    <property type="evidence" value="ECO:0007669"/>
    <property type="project" value="UniProtKB-KW"/>
</dbReference>
<keyword evidence="12" id="KW-0479">Metal-binding</keyword>
<keyword evidence="11" id="KW-0028">Amino-acid biosynthesis</keyword>
<evidence type="ECO:0000256" key="15">
    <source>
        <dbReference type="ARBA" id="ARBA00023027"/>
    </source>
</evidence>
<dbReference type="GO" id="GO:0009423">
    <property type="term" value="P:chorismate biosynthetic process"/>
    <property type="evidence" value="ECO:0007669"/>
    <property type="project" value="UniProtKB-UniRule"/>
</dbReference>
<comment type="cofactor">
    <cofactor evidence="3">
        <name>Co(2+)</name>
        <dbReference type="ChEBI" id="CHEBI:48828"/>
    </cofactor>
</comment>
<dbReference type="GO" id="GO:0003856">
    <property type="term" value="F:3-dehydroquinate synthase activity"/>
    <property type="evidence" value="ECO:0007669"/>
    <property type="project" value="UniProtKB-UniRule"/>
</dbReference>
<keyword evidence="16" id="KW-0057">Aromatic amino acid biosynthesis</keyword>
<dbReference type="InterPro" id="IPR030960">
    <property type="entry name" value="DHQS/DOIS_N"/>
</dbReference>
<dbReference type="SUPFAM" id="SSF56796">
    <property type="entry name" value="Dehydroquinate synthase-like"/>
    <property type="match status" value="1"/>
</dbReference>
<comment type="similarity">
    <text evidence="7">Belongs to the sugar phosphate cyclases superfamily. Dehydroquinate synthase family.</text>
</comment>
<name>H6KZJ1_SAPGL</name>
<dbReference type="eggNOG" id="COG0337">
    <property type="taxonomic scope" value="Bacteria"/>
</dbReference>
<dbReference type="InterPro" id="IPR016037">
    <property type="entry name" value="DHQ_synth_AroB"/>
</dbReference>
<keyword evidence="23" id="KW-1185">Reference proteome</keyword>
<sequence length="362" mass="40127">MFPNDPSNSLHSPYPIRFAQADFQALKEQIEGGNYGQLFVLLDENTARDCWPILAPALAPYSPQLLQIPAGEDHKNLQTCQSVWTKLLQKGAQRNSLLINLGGGVLGDMGGFVAATFKRGFDFIQIPTSLLAQVDASVGGKLGIDFQGLKNGIGLFQFPKMVLIYPPFIQTLPPEEVRSGWAEILKHSLIADAQSWPQLQAMPPLQDMDRWQQIIAHSIQIKDHIVDQDPQEKGLRKLLNFGHSIGHALESLSWNSPQPLLHGEAVALGLLAEAYLSAHYLQLPQKELDQIEAAIRPLYPSFPLAQIPPNSFFPLLRQDKKNEGKTHSFTLISAIGQGQFNQSIPYTEEDRIWEAVVFALGG</sequence>
<dbReference type="Gene3D" id="1.20.1090.10">
    <property type="entry name" value="Dehydroquinate synthase-like - alpha domain"/>
    <property type="match status" value="1"/>
</dbReference>